<dbReference type="Gene3D" id="2.60.20.30">
    <property type="match status" value="1"/>
</dbReference>
<evidence type="ECO:0000313" key="2">
    <source>
        <dbReference type="EMBL" id="GAA0947052.1"/>
    </source>
</evidence>
<keyword evidence="3" id="KW-1185">Reference proteome</keyword>
<protein>
    <recommendedName>
        <fullName evidence="4">Peptidase inhibitor family I36</fullName>
    </recommendedName>
</protein>
<proteinExistence type="predicted"/>
<dbReference type="InterPro" id="IPR015791">
    <property type="entry name" value="Antimic/Inh_G_crystallin-like"/>
</dbReference>
<evidence type="ECO:0000256" key="1">
    <source>
        <dbReference type="SAM" id="SignalP"/>
    </source>
</evidence>
<dbReference type="Proteomes" id="UP001499967">
    <property type="component" value="Unassembled WGS sequence"/>
</dbReference>
<organism evidence="2 3">
    <name type="scientific">Pseudonocardia zijingensis</name>
    <dbReference type="NCBI Taxonomy" id="153376"/>
    <lineage>
        <taxon>Bacteria</taxon>
        <taxon>Bacillati</taxon>
        <taxon>Actinomycetota</taxon>
        <taxon>Actinomycetes</taxon>
        <taxon>Pseudonocardiales</taxon>
        <taxon>Pseudonocardiaceae</taxon>
        <taxon>Pseudonocardia</taxon>
    </lineage>
</organism>
<reference evidence="2 3" key="1">
    <citation type="journal article" date="2019" name="Int. J. Syst. Evol. Microbiol.">
        <title>The Global Catalogue of Microorganisms (GCM) 10K type strain sequencing project: providing services to taxonomists for standard genome sequencing and annotation.</title>
        <authorList>
            <consortium name="The Broad Institute Genomics Platform"/>
            <consortium name="The Broad Institute Genome Sequencing Center for Infectious Disease"/>
            <person name="Wu L."/>
            <person name="Ma J."/>
        </authorList>
    </citation>
    <scope>NUCLEOTIDE SEQUENCE [LARGE SCALE GENOMIC DNA]</scope>
    <source>
        <strain evidence="2 3">JCM 11117</strain>
    </source>
</reference>
<dbReference type="Pfam" id="PF03995">
    <property type="entry name" value="Inhibitor_I36"/>
    <property type="match status" value="1"/>
</dbReference>
<feature type="chain" id="PRO_5045350657" description="Peptidase inhibitor family I36" evidence="1">
    <location>
        <begin position="26"/>
        <end position="223"/>
    </location>
</feature>
<gene>
    <name evidence="2" type="ORF">GCM10009559_45870</name>
</gene>
<name>A0ABN1QU54_9PSEU</name>
<dbReference type="EMBL" id="BAAAHP010000134">
    <property type="protein sequence ID" value="GAA0947052.1"/>
    <property type="molecule type" value="Genomic_DNA"/>
</dbReference>
<evidence type="ECO:0000313" key="3">
    <source>
        <dbReference type="Proteomes" id="UP001499967"/>
    </source>
</evidence>
<comment type="caution">
    <text evidence="2">The sequence shown here is derived from an EMBL/GenBank/DDBJ whole genome shotgun (WGS) entry which is preliminary data.</text>
</comment>
<keyword evidence="1" id="KW-0732">Signal</keyword>
<evidence type="ECO:0008006" key="4">
    <source>
        <dbReference type="Google" id="ProtNLM"/>
    </source>
</evidence>
<sequence length="223" mass="23806">MWRRILSTAAAAVVPLLLLPGSANAGPAAEQESFECAADIICIFDLADGGGDSRTIDISWQGGYGLASSGWADRVSSITNNEKIPLNLLDGVYGGCRILDRIEPGESKNLTGDADDNVDLIDYDSEGDLCPPPQCPDGSFCTWEEAGYIGEPQTYRDLADGCHELTPDERQTRSYMNKGSGLEGYFHSEPGCAGDTRAVLSTSESTDIGFTARSFEVACVSCR</sequence>
<feature type="signal peptide" evidence="1">
    <location>
        <begin position="1"/>
        <end position="25"/>
    </location>
</feature>
<accession>A0ABN1QU54</accession>
<dbReference type="RefSeq" id="WP_343943571.1">
    <property type="nucleotide sequence ID" value="NZ_BAAAHP010000134.1"/>
</dbReference>